<comment type="caution">
    <text evidence="1">The sequence shown here is derived from an EMBL/GenBank/DDBJ whole genome shotgun (WGS) entry which is preliminary data.</text>
</comment>
<protein>
    <submittedName>
        <fullName evidence="1">7263_t:CDS:1</fullName>
    </submittedName>
</protein>
<sequence>MSLDTTTPTLLATLLQQEQDLQFLTFDSTLALDLGLLLIKNAIHPVVISITLNNQLLFHYAMPGTAPIDAEAVRRKADVVEKFWHSSYYVGQLPTQAAPIAISSLEESHYTGGAFPLIVKGIGVVGSIVASRLTGNSEDHELVVSSLKEFLGMEKEGKNKVE</sequence>
<dbReference type="AlphaFoldDB" id="A0A9N9C8V1"/>
<dbReference type="InterPro" id="IPR010371">
    <property type="entry name" value="YBR137W-like"/>
</dbReference>
<dbReference type="Gene3D" id="3.30.450.150">
    <property type="entry name" value="Haem-degrading domain"/>
    <property type="match status" value="1"/>
</dbReference>
<dbReference type="PANTHER" id="PTHR28255:SF1">
    <property type="entry name" value="UPF0303 PROTEIN YBR137W"/>
    <property type="match status" value="1"/>
</dbReference>
<dbReference type="SUPFAM" id="SSF143744">
    <property type="entry name" value="GlcG-like"/>
    <property type="match status" value="1"/>
</dbReference>
<proteinExistence type="predicted"/>
<evidence type="ECO:0000313" key="1">
    <source>
        <dbReference type="EMBL" id="CAG8591319.1"/>
    </source>
</evidence>
<dbReference type="EMBL" id="CAJVPL010001883">
    <property type="protein sequence ID" value="CAG8591319.1"/>
    <property type="molecule type" value="Genomic_DNA"/>
</dbReference>
<gene>
    <name evidence="1" type="ORF">AGERDE_LOCUS8622</name>
</gene>
<dbReference type="Pfam" id="PF03928">
    <property type="entry name" value="HbpS-like"/>
    <property type="match status" value="1"/>
</dbReference>
<reference evidence="1" key="1">
    <citation type="submission" date="2021-06" db="EMBL/GenBank/DDBJ databases">
        <authorList>
            <person name="Kallberg Y."/>
            <person name="Tangrot J."/>
            <person name="Rosling A."/>
        </authorList>
    </citation>
    <scope>NUCLEOTIDE SEQUENCE</scope>
    <source>
        <strain evidence="1">MT106</strain>
    </source>
</reference>
<dbReference type="Proteomes" id="UP000789831">
    <property type="component" value="Unassembled WGS sequence"/>
</dbReference>
<dbReference type="InterPro" id="IPR005624">
    <property type="entry name" value="PduO/GlcC-like"/>
</dbReference>
<dbReference type="OrthoDB" id="2209940at2759"/>
<keyword evidence="2" id="KW-1185">Reference proteome</keyword>
<evidence type="ECO:0000313" key="2">
    <source>
        <dbReference type="Proteomes" id="UP000789831"/>
    </source>
</evidence>
<accession>A0A9N9C8V1</accession>
<organism evidence="1 2">
    <name type="scientific">Ambispora gerdemannii</name>
    <dbReference type="NCBI Taxonomy" id="144530"/>
    <lineage>
        <taxon>Eukaryota</taxon>
        <taxon>Fungi</taxon>
        <taxon>Fungi incertae sedis</taxon>
        <taxon>Mucoromycota</taxon>
        <taxon>Glomeromycotina</taxon>
        <taxon>Glomeromycetes</taxon>
        <taxon>Archaeosporales</taxon>
        <taxon>Ambisporaceae</taxon>
        <taxon>Ambispora</taxon>
    </lineage>
</organism>
<dbReference type="PANTHER" id="PTHR28255">
    <property type="match status" value="1"/>
</dbReference>
<name>A0A9N9C8V1_9GLOM</name>
<dbReference type="InterPro" id="IPR038084">
    <property type="entry name" value="PduO/GlcC-like_sf"/>
</dbReference>